<evidence type="ECO:0000313" key="11">
    <source>
        <dbReference type="EMBL" id="KAH3790671.1"/>
    </source>
</evidence>
<dbReference type="GO" id="GO:0008270">
    <property type="term" value="F:zinc ion binding"/>
    <property type="evidence" value="ECO:0007669"/>
    <property type="project" value="UniProtKB-KW"/>
</dbReference>
<dbReference type="GO" id="GO:0003700">
    <property type="term" value="F:DNA-binding transcription factor activity"/>
    <property type="evidence" value="ECO:0007669"/>
    <property type="project" value="TreeGrafter"/>
</dbReference>
<evidence type="ECO:0000256" key="1">
    <source>
        <dbReference type="ARBA" id="ARBA00004123"/>
    </source>
</evidence>
<evidence type="ECO:0000256" key="8">
    <source>
        <dbReference type="ARBA" id="ARBA00023242"/>
    </source>
</evidence>
<dbReference type="InterPro" id="IPR051497">
    <property type="entry name" value="Dev/Hematopoietic_TF"/>
</dbReference>
<comment type="caution">
    <text evidence="11">The sequence shown here is derived from an EMBL/GenBank/DDBJ whole genome shotgun (WGS) entry which is preliminary data.</text>
</comment>
<keyword evidence="12" id="KW-1185">Reference proteome</keyword>
<gene>
    <name evidence="11" type="ORF">DPMN_168876</name>
</gene>
<proteinExistence type="predicted"/>
<evidence type="ECO:0000313" key="12">
    <source>
        <dbReference type="Proteomes" id="UP000828390"/>
    </source>
</evidence>
<reference evidence="11" key="2">
    <citation type="submission" date="2020-11" db="EMBL/GenBank/DDBJ databases">
        <authorList>
            <person name="McCartney M.A."/>
            <person name="Auch B."/>
            <person name="Kono T."/>
            <person name="Mallez S."/>
            <person name="Becker A."/>
            <person name="Gohl D.M."/>
            <person name="Silverstein K.A.T."/>
            <person name="Koren S."/>
            <person name="Bechman K.B."/>
            <person name="Herman A."/>
            <person name="Abrahante J.E."/>
            <person name="Garbe J."/>
        </authorList>
    </citation>
    <scope>NUCLEOTIDE SEQUENCE</scope>
    <source>
        <strain evidence="11">Duluth1</strain>
        <tissue evidence="11">Whole animal</tissue>
    </source>
</reference>
<dbReference type="GO" id="GO:0005634">
    <property type="term" value="C:nucleus"/>
    <property type="evidence" value="ECO:0007669"/>
    <property type="project" value="UniProtKB-SubCell"/>
</dbReference>
<keyword evidence="7" id="KW-0804">Transcription</keyword>
<keyword evidence="3" id="KW-0677">Repeat</keyword>
<keyword evidence="2" id="KW-0479">Metal-binding</keyword>
<evidence type="ECO:0000256" key="7">
    <source>
        <dbReference type="ARBA" id="ARBA00023163"/>
    </source>
</evidence>
<name>A0A9D4IWB9_DREPO</name>
<evidence type="ECO:0000256" key="5">
    <source>
        <dbReference type="ARBA" id="ARBA00022833"/>
    </source>
</evidence>
<dbReference type="SMART" id="SM00355">
    <property type="entry name" value="ZnF_C2H2"/>
    <property type="match status" value="2"/>
</dbReference>
<dbReference type="Proteomes" id="UP000828390">
    <property type="component" value="Unassembled WGS sequence"/>
</dbReference>
<evidence type="ECO:0000256" key="6">
    <source>
        <dbReference type="ARBA" id="ARBA00023015"/>
    </source>
</evidence>
<sequence length="65" mass="7565">MIIHTGEKPYKCEECGYACKASSTLKTHKMIHTGERPYKCGMCGYACIQSDHMKRHMKKHAWLYL</sequence>
<keyword evidence="8" id="KW-0539">Nucleus</keyword>
<organism evidence="11 12">
    <name type="scientific">Dreissena polymorpha</name>
    <name type="common">Zebra mussel</name>
    <name type="synonym">Mytilus polymorpha</name>
    <dbReference type="NCBI Taxonomy" id="45954"/>
    <lineage>
        <taxon>Eukaryota</taxon>
        <taxon>Metazoa</taxon>
        <taxon>Spiralia</taxon>
        <taxon>Lophotrochozoa</taxon>
        <taxon>Mollusca</taxon>
        <taxon>Bivalvia</taxon>
        <taxon>Autobranchia</taxon>
        <taxon>Heteroconchia</taxon>
        <taxon>Euheterodonta</taxon>
        <taxon>Imparidentia</taxon>
        <taxon>Neoheterodontei</taxon>
        <taxon>Myida</taxon>
        <taxon>Dreissenoidea</taxon>
        <taxon>Dreissenidae</taxon>
        <taxon>Dreissena</taxon>
    </lineage>
</organism>
<evidence type="ECO:0000256" key="3">
    <source>
        <dbReference type="ARBA" id="ARBA00022737"/>
    </source>
</evidence>
<dbReference type="PROSITE" id="PS50157">
    <property type="entry name" value="ZINC_FINGER_C2H2_2"/>
    <property type="match status" value="2"/>
</dbReference>
<feature type="domain" description="C2H2-type" evidence="10">
    <location>
        <begin position="10"/>
        <end position="37"/>
    </location>
</feature>
<reference evidence="11" key="1">
    <citation type="journal article" date="2019" name="bioRxiv">
        <title>The Genome of the Zebra Mussel, Dreissena polymorpha: A Resource for Invasive Species Research.</title>
        <authorList>
            <person name="McCartney M.A."/>
            <person name="Auch B."/>
            <person name="Kono T."/>
            <person name="Mallez S."/>
            <person name="Zhang Y."/>
            <person name="Obille A."/>
            <person name="Becker A."/>
            <person name="Abrahante J.E."/>
            <person name="Garbe J."/>
            <person name="Badalamenti J.P."/>
            <person name="Herman A."/>
            <person name="Mangelson H."/>
            <person name="Liachko I."/>
            <person name="Sullivan S."/>
            <person name="Sone E.D."/>
            <person name="Koren S."/>
            <person name="Silverstein K.A.T."/>
            <person name="Beckman K.B."/>
            <person name="Gohl D.M."/>
        </authorList>
    </citation>
    <scope>NUCLEOTIDE SEQUENCE</scope>
    <source>
        <strain evidence="11">Duluth1</strain>
        <tissue evidence="11">Whole animal</tissue>
    </source>
</reference>
<dbReference type="SUPFAM" id="SSF57667">
    <property type="entry name" value="beta-beta-alpha zinc fingers"/>
    <property type="match status" value="2"/>
</dbReference>
<dbReference type="GO" id="GO:0000978">
    <property type="term" value="F:RNA polymerase II cis-regulatory region sequence-specific DNA binding"/>
    <property type="evidence" value="ECO:0007669"/>
    <property type="project" value="TreeGrafter"/>
</dbReference>
<keyword evidence="5" id="KW-0862">Zinc</keyword>
<evidence type="ECO:0000256" key="9">
    <source>
        <dbReference type="PROSITE-ProRule" id="PRU00042"/>
    </source>
</evidence>
<dbReference type="GO" id="GO:0006357">
    <property type="term" value="P:regulation of transcription by RNA polymerase II"/>
    <property type="evidence" value="ECO:0007669"/>
    <property type="project" value="TreeGrafter"/>
</dbReference>
<dbReference type="EMBL" id="JAIWYP010000008">
    <property type="protein sequence ID" value="KAH3790671.1"/>
    <property type="molecule type" value="Genomic_DNA"/>
</dbReference>
<protein>
    <recommendedName>
        <fullName evidence="10">C2H2-type domain-containing protein</fullName>
    </recommendedName>
</protein>
<evidence type="ECO:0000256" key="4">
    <source>
        <dbReference type="ARBA" id="ARBA00022771"/>
    </source>
</evidence>
<dbReference type="Pfam" id="PF00096">
    <property type="entry name" value="zf-C2H2"/>
    <property type="match status" value="1"/>
</dbReference>
<dbReference type="PANTHER" id="PTHR45993">
    <property type="entry name" value="B-CELL LYMPHOMA/LEUKEMIA 11"/>
    <property type="match status" value="1"/>
</dbReference>
<comment type="subcellular location">
    <subcellularLocation>
        <location evidence="1">Nucleus</location>
    </subcellularLocation>
</comment>
<dbReference type="Gene3D" id="3.30.160.60">
    <property type="entry name" value="Classic Zinc Finger"/>
    <property type="match status" value="2"/>
</dbReference>
<feature type="domain" description="C2H2-type" evidence="10">
    <location>
        <begin position="38"/>
        <end position="61"/>
    </location>
</feature>
<accession>A0A9D4IWB9</accession>
<dbReference type="PANTHER" id="PTHR45993:SF6">
    <property type="entry name" value="C2H2-TYPE DOMAIN-CONTAINING PROTEIN"/>
    <property type="match status" value="1"/>
</dbReference>
<dbReference type="AlphaFoldDB" id="A0A9D4IWB9"/>
<evidence type="ECO:0000256" key="2">
    <source>
        <dbReference type="ARBA" id="ARBA00022723"/>
    </source>
</evidence>
<dbReference type="InterPro" id="IPR013087">
    <property type="entry name" value="Znf_C2H2_type"/>
</dbReference>
<dbReference type="FunFam" id="3.30.160.60:FF:000395">
    <property type="entry name" value="zinc finger protein 513"/>
    <property type="match status" value="1"/>
</dbReference>
<dbReference type="InterPro" id="IPR036236">
    <property type="entry name" value="Znf_C2H2_sf"/>
</dbReference>
<dbReference type="Pfam" id="PF23611">
    <property type="entry name" value="zf-C2H2_16"/>
    <property type="match status" value="1"/>
</dbReference>
<evidence type="ECO:0000259" key="10">
    <source>
        <dbReference type="PROSITE" id="PS50157"/>
    </source>
</evidence>
<dbReference type="InterPro" id="IPR056438">
    <property type="entry name" value="Znf-C2H2_CTCF"/>
</dbReference>
<keyword evidence="4 9" id="KW-0863">Zinc-finger</keyword>
<dbReference type="PROSITE" id="PS00028">
    <property type="entry name" value="ZINC_FINGER_C2H2_1"/>
    <property type="match status" value="2"/>
</dbReference>
<dbReference type="FunFam" id="3.30.160.60:FF:002452">
    <property type="entry name" value="zinc finger protein 142 isoform X4"/>
    <property type="match status" value="1"/>
</dbReference>
<keyword evidence="6" id="KW-0805">Transcription regulation</keyword>